<dbReference type="SUPFAM" id="SSF56574">
    <property type="entry name" value="Serpins"/>
    <property type="match status" value="2"/>
</dbReference>
<protein>
    <recommendedName>
        <fullName evidence="5">Serpin domain-containing protein</fullName>
    </recommendedName>
</protein>
<dbReference type="PROSITE" id="PS00284">
    <property type="entry name" value="SERPIN"/>
    <property type="match status" value="2"/>
</dbReference>
<dbReference type="InterPro" id="IPR023795">
    <property type="entry name" value="Serpin_CS"/>
</dbReference>
<comment type="caution">
    <text evidence="6">The sequence shown here is derived from an EMBL/GenBank/DDBJ whole genome shotgun (WGS) entry which is preliminary data.</text>
</comment>
<dbReference type="FunFam" id="3.30.497.10:FF:000012">
    <property type="entry name" value="Predicted protein"/>
    <property type="match status" value="1"/>
</dbReference>
<dbReference type="InterPro" id="IPR036186">
    <property type="entry name" value="Serpin_sf"/>
</dbReference>
<gene>
    <name evidence="6" type="ORF">HHK36_009989</name>
</gene>
<evidence type="ECO:0000256" key="3">
    <source>
        <dbReference type="ARBA" id="ARBA00022900"/>
    </source>
</evidence>
<reference evidence="6 7" key="1">
    <citation type="submission" date="2020-04" db="EMBL/GenBank/DDBJ databases">
        <title>Plant Genome Project.</title>
        <authorList>
            <person name="Zhang R.-G."/>
        </authorList>
    </citation>
    <scope>NUCLEOTIDE SEQUENCE [LARGE SCALE GENOMIC DNA]</scope>
    <source>
        <strain evidence="6">YNK0</strain>
        <tissue evidence="6">Leaf</tissue>
    </source>
</reference>
<evidence type="ECO:0000313" key="7">
    <source>
        <dbReference type="Proteomes" id="UP000655225"/>
    </source>
</evidence>
<sequence>MAFYLQMANQLLLKQAAKGSNFVISPSSFNVILSTIAEGATGRTLDQLHFFLKSKNIDCLRSKSSRLVALASANATRTNNGGPLLSSVNGVWVDKRFPLKPAFREIVQGIYRAETKEVDFVTKAKQVRYEVNTWAENATNGLIKDLLPPGCLHSDTTLVLANALYFKGTWNHKTCFSFGFEASETMEELGLNLPFKNVGELTKMVDSPLISKKLYVSQIIHKACIEVNEEGTEAAASSAAIMNFACAFSRSPPPTFVADHPFLFMIREEMSGIVLQSSDYTIAFLALSSCEFAGLKISGLRCRFPTVGKLETKRGITKIPVEITMALYLRMANQLLLKQAAKGSNFVISPSSLHTILSTIAEGAAGRTLDQLHFFLKSKNIDCLRSKYSRLVDATQTNTTRGPLLSLVNSVFVDKRFPLKPAFRDIVKGIYSAETKEVDFLTKLKANEVRDEVNTWAENATNGLIKDLLPPGCLDSDTTLVLANGLYFKGTWNHKFDESRTQDRDFYLLNGETVPVPFMTRKPNQKHLFRSFDGFKILKLPYKNGEDKRQFSMYFFLPDERDGLQNLLAKFSSNTRFLEQHLDHFSEEKLADFWIPKFKISFGFEASETMKELGLNLPFMKNVGELTEMVDSHLISKELYVSQIFHKACIEVNEEGTEAAASTATIFGRFASRPQTFVADHPFLFLIREELSRIVFFTGAVLNPLLLA</sequence>
<feature type="domain" description="Serpin" evidence="5">
    <location>
        <begin position="329"/>
        <end position="704"/>
    </location>
</feature>
<comment type="similarity">
    <text evidence="1 4">Belongs to the serpin family.</text>
</comment>
<dbReference type="SMART" id="SM00093">
    <property type="entry name" value="SERPIN"/>
    <property type="match status" value="2"/>
</dbReference>
<dbReference type="PANTHER" id="PTHR11461:SF340">
    <property type="entry name" value="SERPIN DOMAIN-CONTAINING PROTEIN"/>
    <property type="match status" value="1"/>
</dbReference>
<dbReference type="InterPro" id="IPR023796">
    <property type="entry name" value="Serpin_dom"/>
</dbReference>
<keyword evidence="7" id="KW-1185">Reference proteome</keyword>
<dbReference type="OMA" id="NLANIDW"/>
<dbReference type="InterPro" id="IPR000215">
    <property type="entry name" value="Serpin_fam"/>
</dbReference>
<dbReference type="Gene3D" id="3.30.497.10">
    <property type="entry name" value="Antithrombin, subunit I, domain 2"/>
    <property type="match status" value="2"/>
</dbReference>
<proteinExistence type="inferred from homology"/>
<evidence type="ECO:0000256" key="4">
    <source>
        <dbReference type="RuleBase" id="RU000411"/>
    </source>
</evidence>
<dbReference type="Pfam" id="PF00079">
    <property type="entry name" value="Serpin"/>
    <property type="match status" value="3"/>
</dbReference>
<dbReference type="GO" id="GO:0004867">
    <property type="term" value="F:serine-type endopeptidase inhibitor activity"/>
    <property type="evidence" value="ECO:0007669"/>
    <property type="project" value="UniProtKB-KW"/>
</dbReference>
<dbReference type="OrthoDB" id="1063785at2759"/>
<dbReference type="EMBL" id="JABCRI010000006">
    <property type="protein sequence ID" value="KAF8405091.1"/>
    <property type="molecule type" value="Genomic_DNA"/>
</dbReference>
<keyword evidence="3" id="KW-0722">Serine protease inhibitor</keyword>
<dbReference type="CDD" id="cd02043">
    <property type="entry name" value="serpinP_plants"/>
    <property type="match status" value="1"/>
</dbReference>
<dbReference type="AlphaFoldDB" id="A0A835DIV2"/>
<evidence type="ECO:0000256" key="1">
    <source>
        <dbReference type="ARBA" id="ARBA00009500"/>
    </source>
</evidence>
<dbReference type="InterPro" id="IPR042178">
    <property type="entry name" value="Serpin_sf_1"/>
</dbReference>
<evidence type="ECO:0000313" key="6">
    <source>
        <dbReference type="EMBL" id="KAF8405091.1"/>
    </source>
</evidence>
<accession>A0A835DIV2</accession>
<name>A0A835DIV2_TETSI</name>
<dbReference type="Proteomes" id="UP000655225">
    <property type="component" value="Unassembled WGS sequence"/>
</dbReference>
<dbReference type="PANTHER" id="PTHR11461">
    <property type="entry name" value="SERINE PROTEASE INHIBITOR, SERPIN"/>
    <property type="match status" value="1"/>
</dbReference>
<evidence type="ECO:0000259" key="5">
    <source>
        <dbReference type="SMART" id="SM00093"/>
    </source>
</evidence>
<keyword evidence="2" id="KW-0646">Protease inhibitor</keyword>
<organism evidence="6 7">
    <name type="scientific">Tetracentron sinense</name>
    <name type="common">Spur-leaf</name>
    <dbReference type="NCBI Taxonomy" id="13715"/>
    <lineage>
        <taxon>Eukaryota</taxon>
        <taxon>Viridiplantae</taxon>
        <taxon>Streptophyta</taxon>
        <taxon>Embryophyta</taxon>
        <taxon>Tracheophyta</taxon>
        <taxon>Spermatophyta</taxon>
        <taxon>Magnoliopsida</taxon>
        <taxon>Trochodendrales</taxon>
        <taxon>Trochodendraceae</taxon>
        <taxon>Tetracentron</taxon>
    </lineage>
</organism>
<evidence type="ECO:0000256" key="2">
    <source>
        <dbReference type="ARBA" id="ARBA00022690"/>
    </source>
</evidence>
<dbReference type="Gene3D" id="2.30.39.10">
    <property type="entry name" value="Alpha-1-antitrypsin, domain 1"/>
    <property type="match status" value="1"/>
</dbReference>
<feature type="domain" description="Serpin" evidence="5">
    <location>
        <begin position="5"/>
        <end position="272"/>
    </location>
</feature>
<dbReference type="InterPro" id="IPR042185">
    <property type="entry name" value="Serpin_sf_2"/>
</dbReference>
<dbReference type="GO" id="GO:0005615">
    <property type="term" value="C:extracellular space"/>
    <property type="evidence" value="ECO:0007669"/>
    <property type="project" value="InterPro"/>
</dbReference>